<comment type="pathway">
    <text evidence="6">Glycolipid biosynthesis; lipid IV(A) biosynthesis; lipid IV(A) from (3R)-3-hydroxytetradecanoyl-[acyl-carrier-protein] and UDP-N-acetyl-alpha-D-glucosamine: step 1/6.</text>
</comment>
<evidence type="ECO:0000256" key="2">
    <source>
        <dbReference type="ARBA" id="ARBA00022556"/>
    </source>
</evidence>
<dbReference type="GO" id="GO:0008780">
    <property type="term" value="F:acyl-[acyl-carrier-protein]-UDP-N-acetylglucosamine O-acyltransferase activity"/>
    <property type="evidence" value="ECO:0007669"/>
    <property type="project" value="UniProtKB-UniRule"/>
</dbReference>
<dbReference type="InterPro" id="IPR029098">
    <property type="entry name" value="Acetyltransf_C"/>
</dbReference>
<dbReference type="EMBL" id="FKLO01000016">
    <property type="protein sequence ID" value="SAM57825.1"/>
    <property type="molecule type" value="Genomic_DNA"/>
</dbReference>
<evidence type="ECO:0000256" key="6">
    <source>
        <dbReference type="HAMAP-Rule" id="MF_00387"/>
    </source>
</evidence>
<dbReference type="Proteomes" id="UP000190837">
    <property type="component" value="Unassembled WGS sequence"/>
</dbReference>
<dbReference type="CDD" id="cd03351">
    <property type="entry name" value="LbH_UDP-GlcNAc_AT"/>
    <property type="match status" value="1"/>
</dbReference>
<dbReference type="Gene3D" id="1.20.1180.10">
    <property type="entry name" value="Udp N-acetylglucosamine O-acyltransferase, C-terminal domain"/>
    <property type="match status" value="1"/>
</dbReference>
<dbReference type="InterPro" id="IPR011004">
    <property type="entry name" value="Trimer_LpxA-like_sf"/>
</dbReference>
<keyword evidence="6" id="KW-0677">Repeat</keyword>
<keyword evidence="6" id="KW-0963">Cytoplasm</keyword>
<dbReference type="NCBIfam" id="TIGR01852">
    <property type="entry name" value="lipid_A_lpxA"/>
    <property type="match status" value="1"/>
</dbReference>
<keyword evidence="3 6" id="KW-0808">Transferase</keyword>
<dbReference type="InterPro" id="IPR037157">
    <property type="entry name" value="Acetyltransf_C_sf"/>
</dbReference>
<comment type="subunit">
    <text evidence="6">Homotrimer.</text>
</comment>
<dbReference type="Pfam" id="PF13720">
    <property type="entry name" value="Acetyltransf_11"/>
    <property type="match status" value="1"/>
</dbReference>
<dbReference type="GO" id="GO:0009245">
    <property type="term" value="P:lipid A biosynthetic process"/>
    <property type="evidence" value="ECO:0007669"/>
    <property type="project" value="UniProtKB-UniRule"/>
</dbReference>
<comment type="catalytic activity">
    <reaction evidence="6">
        <text>a (3R)-hydroxyacyl-[ACP] + UDP-N-acetyl-alpha-D-glucosamine = a UDP-3-O-[(3R)-3-hydroxyacyl]-N-acetyl-alpha-D-glucosamine + holo-[ACP]</text>
        <dbReference type="Rhea" id="RHEA:67812"/>
        <dbReference type="Rhea" id="RHEA-COMP:9685"/>
        <dbReference type="Rhea" id="RHEA-COMP:9945"/>
        <dbReference type="ChEBI" id="CHEBI:57705"/>
        <dbReference type="ChEBI" id="CHEBI:64479"/>
        <dbReference type="ChEBI" id="CHEBI:78827"/>
        <dbReference type="ChEBI" id="CHEBI:173225"/>
        <dbReference type="EC" id="2.3.1.129"/>
    </reaction>
</comment>
<dbReference type="EC" id="2.3.1.129" evidence="6"/>
<proteinExistence type="inferred from homology"/>
<comment type="function">
    <text evidence="6">Involved in the biosynthesis of lipid A, a phosphorylated glycolipid that anchors the lipopolysaccharide to the outer membrane of the cell.</text>
</comment>
<sequence>MSQIHPTALIDPKAELDSDVSIGAYSVIGAGVQIGRGTTIAPHVVIEGPTRIGQNNHIFPFASLGAIPQDKKYGGEDTTLEIGDNNTIREFVTFNRGTVQDIGKTVLGDGNWIMAYVHLAHDCVIGNNTTFANNVILAGHVHIEDHVVMGGAAMVYQFVRIGAYTMVGYCAGVKQNVPPYSLVVESPARIAGINLEGLKRHHFSADDIAAIKRCHHHLYRENLLLDEARDKINALASESEPARRIAEFLENTGKRGLIR</sequence>
<dbReference type="SUPFAM" id="SSF51161">
    <property type="entry name" value="Trimeric LpxA-like enzymes"/>
    <property type="match status" value="1"/>
</dbReference>
<dbReference type="UniPathway" id="UPA00359">
    <property type="reaction ID" value="UER00477"/>
</dbReference>
<evidence type="ECO:0000256" key="5">
    <source>
        <dbReference type="ARBA" id="ARBA00023315"/>
    </source>
</evidence>
<comment type="subcellular location">
    <subcellularLocation>
        <location evidence="6">Cytoplasm</location>
    </subcellularLocation>
</comment>
<dbReference type="InterPro" id="IPR010137">
    <property type="entry name" value="Lipid_A_LpxA"/>
</dbReference>
<evidence type="ECO:0000259" key="7">
    <source>
        <dbReference type="Pfam" id="PF13720"/>
    </source>
</evidence>
<dbReference type="RefSeq" id="WP_079539205.1">
    <property type="nucleotide sequence ID" value="NZ_CP171111.1"/>
</dbReference>
<organism evidence="8 9">
    <name type="scientific">Cardiobacterium hominis</name>
    <dbReference type="NCBI Taxonomy" id="2718"/>
    <lineage>
        <taxon>Bacteria</taxon>
        <taxon>Pseudomonadati</taxon>
        <taxon>Pseudomonadota</taxon>
        <taxon>Gammaproteobacteria</taxon>
        <taxon>Cardiobacteriales</taxon>
        <taxon>Cardiobacteriaceae</taxon>
        <taxon>Cardiobacterium</taxon>
    </lineage>
</organism>
<evidence type="ECO:0000313" key="8">
    <source>
        <dbReference type="EMBL" id="SAM57825.1"/>
    </source>
</evidence>
<dbReference type="AlphaFoldDB" id="A0A1C3H2A2"/>
<keyword evidence="4 6" id="KW-0443">Lipid metabolism</keyword>
<evidence type="ECO:0000256" key="3">
    <source>
        <dbReference type="ARBA" id="ARBA00022679"/>
    </source>
</evidence>
<accession>A0A1C3H2A2</accession>
<evidence type="ECO:0000256" key="4">
    <source>
        <dbReference type="ARBA" id="ARBA00023098"/>
    </source>
</evidence>
<dbReference type="HAMAP" id="MF_00387">
    <property type="entry name" value="LpxA"/>
    <property type="match status" value="1"/>
</dbReference>
<name>A0A1C3H2A2_9GAMM</name>
<dbReference type="PANTHER" id="PTHR43480">
    <property type="entry name" value="ACYL-[ACYL-CARRIER-PROTEIN]--UDP-N-ACETYLGLUCOSAMINE O-ACYLTRANSFERASE"/>
    <property type="match status" value="1"/>
</dbReference>
<reference evidence="9" key="1">
    <citation type="submission" date="2016-04" db="EMBL/GenBank/DDBJ databases">
        <authorList>
            <person name="Tagini F."/>
        </authorList>
    </citation>
    <scope>NUCLEOTIDE SEQUENCE [LARGE SCALE GENOMIC DNA]</scope>
    <source>
        <strain evidence="9">CHUV0807</strain>
    </source>
</reference>
<dbReference type="GO" id="GO:0005737">
    <property type="term" value="C:cytoplasm"/>
    <property type="evidence" value="ECO:0007669"/>
    <property type="project" value="UniProtKB-SubCell"/>
</dbReference>
<dbReference type="NCBIfam" id="NF003657">
    <property type="entry name" value="PRK05289.1"/>
    <property type="match status" value="1"/>
</dbReference>
<dbReference type="PANTHER" id="PTHR43480:SF1">
    <property type="entry name" value="ACYL-[ACYL-CARRIER-PROTEIN]--UDP-N-ACETYLGLUCOSAMINE O-ACYLTRANSFERASE, MITOCHONDRIAL-RELATED"/>
    <property type="match status" value="1"/>
</dbReference>
<dbReference type="GO" id="GO:0016020">
    <property type="term" value="C:membrane"/>
    <property type="evidence" value="ECO:0007669"/>
    <property type="project" value="GOC"/>
</dbReference>
<dbReference type="Gene3D" id="2.160.10.10">
    <property type="entry name" value="Hexapeptide repeat proteins"/>
    <property type="match status" value="1"/>
</dbReference>
<feature type="domain" description="UDP N-acetylglucosamine O-acyltransferase C-terminal" evidence="7">
    <location>
        <begin position="177"/>
        <end position="258"/>
    </location>
</feature>
<comment type="similarity">
    <text evidence="6">Belongs to the transferase hexapeptide repeat family. LpxA subfamily.</text>
</comment>
<gene>
    <name evidence="6" type="primary">lpxA</name>
    <name evidence="8" type="ORF">CHUV0807_0357</name>
</gene>
<dbReference type="PIRSF" id="PIRSF000456">
    <property type="entry name" value="UDP-GlcNAc_acltr"/>
    <property type="match status" value="1"/>
</dbReference>
<keyword evidence="1 6" id="KW-0444">Lipid biosynthesis</keyword>
<dbReference type="Pfam" id="PF00132">
    <property type="entry name" value="Hexapep"/>
    <property type="match status" value="2"/>
</dbReference>
<dbReference type="InterPro" id="IPR001451">
    <property type="entry name" value="Hexapep"/>
</dbReference>
<keyword evidence="5 6" id="KW-0012">Acyltransferase</keyword>
<protein>
    <recommendedName>
        <fullName evidence="6">Acyl-[acyl-carrier-protein]--UDP-N-acetylglucosamine O-acyltransferase</fullName>
        <shortName evidence="6">UDP-N-acetylglucosamine acyltransferase</shortName>
        <ecNumber evidence="6">2.3.1.129</ecNumber>
    </recommendedName>
</protein>
<keyword evidence="2 6" id="KW-0441">Lipid A biosynthesis</keyword>
<evidence type="ECO:0000256" key="1">
    <source>
        <dbReference type="ARBA" id="ARBA00022516"/>
    </source>
</evidence>
<evidence type="ECO:0000313" key="9">
    <source>
        <dbReference type="Proteomes" id="UP000190837"/>
    </source>
</evidence>